<dbReference type="CDD" id="cd19094">
    <property type="entry name" value="AKR_Tas-like"/>
    <property type="match status" value="1"/>
</dbReference>
<accession>A0A0P1G294</accession>
<dbReference type="SUPFAM" id="SSF51430">
    <property type="entry name" value="NAD(P)-linked oxidoreductase"/>
    <property type="match status" value="1"/>
</dbReference>
<dbReference type="EC" id="1.1.1.-" evidence="3"/>
<dbReference type="STRING" id="928856.SAMN04488049_103152"/>
<dbReference type="PANTHER" id="PTHR43364:SF4">
    <property type="entry name" value="NAD(P)-LINKED OXIDOREDUCTASE SUPERFAMILY PROTEIN"/>
    <property type="match status" value="1"/>
</dbReference>
<keyword evidence="1 3" id="KW-0560">Oxidoreductase</keyword>
<sequence length="355" mass="39468">MQYRKLGTSDLNVSRICLGTMTWGVQNTYEDAAAQMDLALERGVNFFDTAEIYPVPPNNDYAGTTEDIIGQWFEATGNRDKVILATKMAGPAPLCRGRGLTPADVEEAVDGSLKRLKTDVIDLYQLHWPQRQSNFFAQRDFQPHLHTSMTGEDMEGMLEALAKMIEKGKIREIGVSNETPWGMMKYLQLAEAKGLPRIQSSQNPYSLLQRNWDVSSSEVAMHERVDLLAYSPLGGGILSGKYLDGQQPEGARFTLPWGEMIMTRHSQNRDSQYVRNYVELARDNGMTPTQLAIAFVNSRPFLGSNIIGATTMPQLEECLSAEDITLSDEVLDAIEELHNANPSPSLTRGGMRDAG</sequence>
<dbReference type="AlphaFoldDB" id="A0A0P1G294"/>
<gene>
    <name evidence="3" type="primary">yhdN_4</name>
    <name evidence="3" type="ORF">TRM7557_00630</name>
</gene>
<protein>
    <submittedName>
        <fullName evidence="3">General stress protein 69</fullName>
        <ecNumber evidence="3">1.1.1.-</ecNumber>
    </submittedName>
</protein>
<dbReference type="EMBL" id="CYSD01000012">
    <property type="protein sequence ID" value="CUH75936.1"/>
    <property type="molecule type" value="Genomic_DNA"/>
</dbReference>
<evidence type="ECO:0000256" key="1">
    <source>
        <dbReference type="ARBA" id="ARBA00023002"/>
    </source>
</evidence>
<evidence type="ECO:0000313" key="3">
    <source>
        <dbReference type="EMBL" id="CUH75936.1"/>
    </source>
</evidence>
<organism evidence="3 4">
    <name type="scientific">Tritonibacter multivorans</name>
    <dbReference type="NCBI Taxonomy" id="928856"/>
    <lineage>
        <taxon>Bacteria</taxon>
        <taxon>Pseudomonadati</taxon>
        <taxon>Pseudomonadota</taxon>
        <taxon>Alphaproteobacteria</taxon>
        <taxon>Rhodobacterales</taxon>
        <taxon>Paracoccaceae</taxon>
        <taxon>Tritonibacter</taxon>
    </lineage>
</organism>
<dbReference type="GO" id="GO:0016491">
    <property type="term" value="F:oxidoreductase activity"/>
    <property type="evidence" value="ECO:0007669"/>
    <property type="project" value="UniProtKB-KW"/>
</dbReference>
<name>A0A0P1G294_9RHOB</name>
<dbReference type="OrthoDB" id="9803483at2"/>
<evidence type="ECO:0000259" key="2">
    <source>
        <dbReference type="Pfam" id="PF00248"/>
    </source>
</evidence>
<dbReference type="Pfam" id="PF00248">
    <property type="entry name" value="Aldo_ket_red"/>
    <property type="match status" value="1"/>
</dbReference>
<dbReference type="InterPro" id="IPR036812">
    <property type="entry name" value="NAD(P)_OxRdtase_dom_sf"/>
</dbReference>
<dbReference type="InterPro" id="IPR050523">
    <property type="entry name" value="AKR_Detox_Biosynth"/>
</dbReference>
<evidence type="ECO:0000313" key="4">
    <source>
        <dbReference type="Proteomes" id="UP000052022"/>
    </source>
</evidence>
<keyword evidence="4" id="KW-1185">Reference proteome</keyword>
<dbReference type="Proteomes" id="UP000052022">
    <property type="component" value="Unassembled WGS sequence"/>
</dbReference>
<dbReference type="Gene3D" id="3.20.20.100">
    <property type="entry name" value="NADP-dependent oxidoreductase domain"/>
    <property type="match status" value="1"/>
</dbReference>
<feature type="domain" description="NADP-dependent oxidoreductase" evidence="2">
    <location>
        <begin position="15"/>
        <end position="337"/>
    </location>
</feature>
<dbReference type="PANTHER" id="PTHR43364">
    <property type="entry name" value="NADH-SPECIFIC METHYLGLYOXAL REDUCTASE-RELATED"/>
    <property type="match status" value="1"/>
</dbReference>
<dbReference type="RefSeq" id="WP_058288929.1">
    <property type="nucleotide sequence ID" value="NZ_CYSD01000012.1"/>
</dbReference>
<reference evidence="3 4" key="1">
    <citation type="submission" date="2015-09" db="EMBL/GenBank/DDBJ databases">
        <authorList>
            <consortium name="Swine Surveillance"/>
        </authorList>
    </citation>
    <scope>NUCLEOTIDE SEQUENCE [LARGE SCALE GENOMIC DNA]</scope>
    <source>
        <strain evidence="3 4">CECT 7557</strain>
    </source>
</reference>
<proteinExistence type="predicted"/>
<dbReference type="InterPro" id="IPR023210">
    <property type="entry name" value="NADP_OxRdtase_dom"/>
</dbReference>